<dbReference type="HOGENOM" id="CLU_007815_0_0_6"/>
<geneLocation type="plasmid" evidence="2 3">
    <name>pVSAL840</name>
</geneLocation>
<dbReference type="Pfam" id="PF11130">
    <property type="entry name" value="TraC_F_IV"/>
    <property type="match status" value="1"/>
</dbReference>
<dbReference type="InterPro" id="IPR025955">
    <property type="entry name" value="TraC/Conjuga_ATPase"/>
</dbReference>
<feature type="domain" description="TraG P-loop" evidence="1">
    <location>
        <begin position="446"/>
        <end position="737"/>
    </location>
</feature>
<evidence type="ECO:0000259" key="1">
    <source>
        <dbReference type="Pfam" id="PF19044"/>
    </source>
</evidence>
<dbReference type="Gene3D" id="1.10.8.730">
    <property type="match status" value="1"/>
</dbReference>
<gene>
    <name evidence="2" type="primary">traC</name>
    <name evidence="2" type="ordered locus">VSAL_p840_08</name>
</gene>
<keyword evidence="3" id="KW-1185">Reference proteome</keyword>
<reference evidence="2 3" key="1">
    <citation type="journal article" date="2008" name="BMC Genomics">
        <title>The genome sequence of the fish pathogen Aliivibrio salmonicida strain LFI1238 shows extensive evidence of gene decay.</title>
        <authorList>
            <person name="Hjerde E."/>
            <person name="Lorentzen M.S."/>
            <person name="Holden M.T."/>
            <person name="Seeger K."/>
            <person name="Paulsen S."/>
            <person name="Bason N."/>
            <person name="Churcher C."/>
            <person name="Harris D."/>
            <person name="Norbertczak H."/>
            <person name="Quail M.A."/>
            <person name="Sanders S."/>
            <person name="Thurston S."/>
            <person name="Parkhill J."/>
            <person name="Willassen N.P."/>
            <person name="Thomson N.R."/>
        </authorList>
    </citation>
    <scope>NUCLEOTIDE SEQUENCE [LARGE SCALE GENOMIC DNA]</scope>
    <source>
        <strain evidence="2 3">LFI1238</strain>
    </source>
</reference>
<evidence type="ECO:0000313" key="3">
    <source>
        <dbReference type="Proteomes" id="UP000001730"/>
    </source>
</evidence>
<sequence length="843" mass="93949">MSLTLLKKHSKTEHNHLHHQLPYRFFDDEHTLFHNTTSIGFGFQLNVLGGANDSAIEALNKILTTLPQGKQWDYQFTLTSNHQVSHLIEQNTALMSKRGGICARLANNERTYADFASTSGFLHRQKHHFTLREHHSFLFVSTTSRDIDKINDTKATLYTSLTQLGLTLTPIGVPELISYVDGHLNFNANKTRPEKATYNEHEPLHTQMLSPDSEFLVSRGHVDSRHTDNKHGEQTSRVINFGLLRLPSDFRLYALPECFSSLKNVAQSINCPFTCSVQFQIEDNGKATADNDGHISALMKTVGSKMQVLVPTAKDELAERKQIQLGLLSKEFTMVSMVMNLSLFSSKEKQRDDSQAAVSAFSSGGIDIAPLNMLQGHAYLSSLPFMMSEGFWKDSKRAGRIRTMKSSNAVNFFPIIHDNKNFSGGMLLPTMRQQISFFDPFNCGSDNYNIALTGGSGAGKSFFVQLLAKSVYSKFGKVWILDKGASYKKLTLMLEGTYMTSKEIFLNPFTHLGKIKAKSEHEASVDDELNPLAEVLDNITALFATMASPREELDPFQTAVLGDAILNAWNDKGPLTRVDDVQAALFAISTESDNDRRISDIATQLNKYCSNNVYGDTFNKPSMLNPNIHITTLELDGFPEAVLRPAIFALMVSINQQMYLTGSRSTPKLCIIEEAWSLLSGANAQAREFINTGYRTARKFGGSFCTVTQGITDFFANAEAMACYNNSDIHITLRQGEGFTSFLQDNPDTFSPYEQQVVKGFEKSGVAGYSCAMIKAGGHASFHRLFTDPFTRACLSTEPNEFEFCETLMSNGTELMDAIEQTAEHFYGDEMQKFDAMLQGAKQ</sequence>
<organism evidence="2 3">
    <name type="scientific">Aliivibrio salmonicida (strain LFI1238)</name>
    <name type="common">Vibrio salmonicida (strain LFI1238)</name>
    <dbReference type="NCBI Taxonomy" id="316275"/>
    <lineage>
        <taxon>Bacteria</taxon>
        <taxon>Pseudomonadati</taxon>
        <taxon>Pseudomonadota</taxon>
        <taxon>Gammaproteobacteria</taxon>
        <taxon>Vibrionales</taxon>
        <taxon>Vibrionaceae</taxon>
        <taxon>Aliivibrio</taxon>
    </lineage>
</organism>
<dbReference type="Pfam" id="PF19044">
    <property type="entry name" value="P-loop_TraG"/>
    <property type="match status" value="1"/>
</dbReference>
<dbReference type="EMBL" id="FM178381">
    <property type="protein sequence ID" value="CAQ81867.1"/>
    <property type="molecule type" value="Genomic_DNA"/>
</dbReference>
<name>B6ESX9_ALISL</name>
<dbReference type="InterPro" id="IPR043964">
    <property type="entry name" value="P-loop_TraG"/>
</dbReference>
<dbReference type="RefSeq" id="WP_012548846.1">
    <property type="nucleotide sequence ID" value="NC_011311.1"/>
</dbReference>
<dbReference type="NCBIfam" id="TIGR02746">
    <property type="entry name" value="TraC-F-type"/>
    <property type="match status" value="1"/>
</dbReference>
<dbReference type="PANTHER" id="PTHR38467">
    <property type="match status" value="1"/>
</dbReference>
<dbReference type="KEGG" id="vsa:VSAL_p840_08"/>
<dbReference type="InterPro" id="IPR014117">
    <property type="entry name" value="TraC-F-type"/>
</dbReference>
<keyword evidence="2" id="KW-0614">Plasmid</keyword>
<accession>B6ESX9</accession>
<dbReference type="InterPro" id="IPR053155">
    <property type="entry name" value="F-pilin_assembly_TraC"/>
</dbReference>
<protein>
    <submittedName>
        <fullName evidence="2">Conjugative transfer protein TraC</fullName>
    </submittedName>
</protein>
<dbReference type="Proteomes" id="UP000001730">
    <property type="component" value="Plasmid pVSAL840"/>
</dbReference>
<dbReference type="AlphaFoldDB" id="B6ESX9"/>
<dbReference type="PANTHER" id="PTHR38467:SF1">
    <property type="entry name" value="CONJUGATIVE TRANSFER: ASSEMBLY"/>
    <property type="match status" value="1"/>
</dbReference>
<proteinExistence type="predicted"/>
<dbReference type="Gene3D" id="3.40.50.300">
    <property type="entry name" value="P-loop containing nucleotide triphosphate hydrolases"/>
    <property type="match status" value="1"/>
</dbReference>
<evidence type="ECO:0000313" key="2">
    <source>
        <dbReference type="EMBL" id="CAQ81867.1"/>
    </source>
</evidence>
<dbReference type="InterPro" id="IPR027417">
    <property type="entry name" value="P-loop_NTPase"/>
</dbReference>
<dbReference type="SUPFAM" id="SSF52540">
    <property type="entry name" value="P-loop containing nucleoside triphosphate hydrolases"/>
    <property type="match status" value="1"/>
</dbReference>